<dbReference type="Proteomes" id="UP000243499">
    <property type="component" value="Chromosome 7"/>
</dbReference>
<protein>
    <submittedName>
        <fullName evidence="1">Uncharacterized protein</fullName>
    </submittedName>
</protein>
<name>A0A2T8ICG0_9POAL</name>
<evidence type="ECO:0000313" key="1">
    <source>
        <dbReference type="EMBL" id="PVH35373.1"/>
    </source>
</evidence>
<accession>A0A2T8ICG0</accession>
<sequence length="118" mass="12988">MPFKNFPTSPRIFPPHQHPWRKAKLTVLGSSIAPCNKSSLPSVFPLLLVLLLSSKEGGENLGKGLLFLEMSRVIRVLIQELIINVILGSSTPRNTDRPGMVPSSRLVAKMTIGDSDVW</sequence>
<organism evidence="1">
    <name type="scientific">Panicum hallii</name>
    <dbReference type="NCBI Taxonomy" id="206008"/>
    <lineage>
        <taxon>Eukaryota</taxon>
        <taxon>Viridiplantae</taxon>
        <taxon>Streptophyta</taxon>
        <taxon>Embryophyta</taxon>
        <taxon>Tracheophyta</taxon>
        <taxon>Spermatophyta</taxon>
        <taxon>Magnoliopsida</taxon>
        <taxon>Liliopsida</taxon>
        <taxon>Poales</taxon>
        <taxon>Poaceae</taxon>
        <taxon>PACMAD clade</taxon>
        <taxon>Panicoideae</taxon>
        <taxon>Panicodae</taxon>
        <taxon>Paniceae</taxon>
        <taxon>Panicinae</taxon>
        <taxon>Panicum</taxon>
        <taxon>Panicum sect. Panicum</taxon>
    </lineage>
</organism>
<reference evidence="1" key="1">
    <citation type="submission" date="2018-04" db="EMBL/GenBank/DDBJ databases">
        <title>WGS assembly of Panicum hallii.</title>
        <authorList>
            <person name="Lovell J."/>
            <person name="Jenkins J."/>
            <person name="Lowry D."/>
            <person name="Mamidi S."/>
            <person name="Sreedasyam A."/>
            <person name="Weng X."/>
            <person name="Barry K."/>
            <person name="Bonette J."/>
            <person name="Campitelli B."/>
            <person name="Daum C."/>
            <person name="Gordon S."/>
            <person name="Gould B."/>
            <person name="Lipzen A."/>
            <person name="Macqueen A."/>
            <person name="Palacio-Mejia J."/>
            <person name="Plott C."/>
            <person name="Shakirov E."/>
            <person name="Shu S."/>
            <person name="Yoshinaga Y."/>
            <person name="Zane M."/>
            <person name="Rokhsar D."/>
            <person name="Grimwood J."/>
            <person name="Schmutz J."/>
            <person name="Juenger T."/>
        </authorList>
    </citation>
    <scope>NUCLEOTIDE SEQUENCE [LARGE SCALE GENOMIC DNA]</scope>
    <source>
        <strain evidence="1">FIL2</strain>
    </source>
</reference>
<gene>
    <name evidence="1" type="ORF">PAHAL_7G164500</name>
</gene>
<proteinExistence type="predicted"/>
<dbReference type="EMBL" id="CM008052">
    <property type="protein sequence ID" value="PVH35373.1"/>
    <property type="molecule type" value="Genomic_DNA"/>
</dbReference>
<dbReference type="AlphaFoldDB" id="A0A2T8ICG0"/>
<dbReference type="Gramene" id="PVH35373">
    <property type="protein sequence ID" value="PVH35373"/>
    <property type="gene ID" value="PAHAL_7G164500"/>
</dbReference>